<proteinExistence type="predicted"/>
<evidence type="ECO:0000313" key="1">
    <source>
        <dbReference type="EMBL" id="VFK57041.1"/>
    </source>
</evidence>
<dbReference type="EMBL" id="CAADFY010000103">
    <property type="protein sequence ID" value="VFK57041.1"/>
    <property type="molecule type" value="Genomic_DNA"/>
</dbReference>
<gene>
    <name evidence="1" type="ORF">BECKTUN1418F_GA0071002_11032</name>
</gene>
<dbReference type="AlphaFoldDB" id="A0A450ZTE2"/>
<accession>A0A450ZTE2</accession>
<protein>
    <submittedName>
        <fullName evidence="1">Uncharacterized protein</fullName>
    </submittedName>
</protein>
<name>A0A450ZTE2_9GAMM</name>
<organism evidence="1">
    <name type="scientific">Candidatus Kentrum sp. TUN</name>
    <dbReference type="NCBI Taxonomy" id="2126343"/>
    <lineage>
        <taxon>Bacteria</taxon>
        <taxon>Pseudomonadati</taxon>
        <taxon>Pseudomonadota</taxon>
        <taxon>Gammaproteobacteria</taxon>
        <taxon>Candidatus Kentrum</taxon>
    </lineage>
</organism>
<reference evidence="1" key="1">
    <citation type="submission" date="2019-02" db="EMBL/GenBank/DDBJ databases">
        <authorList>
            <person name="Gruber-Vodicka R. H."/>
            <person name="Seah K. B. B."/>
        </authorList>
    </citation>
    <scope>NUCLEOTIDE SEQUENCE</scope>
    <source>
        <strain evidence="1">BECK_BY3</strain>
    </source>
</reference>
<sequence length="606" mass="67778">MTTKMLDNKGHSNTLEFPKAFMQAHTLPNRFRNNGVTPDVLAALDSTPASISYADRIVVEQFYDHEHTENSKLLFRETGTEDGLTDKLAAKIKSMEIAPKRDSVFGFSVETDMNTDISDLVDSGSGVIRDIIRAISTTTEQTFAFNLAQQFGHVTLIKTLTSSLRENGISGIAFAVPNPGSLRLLQEDFANGSALPWRLLYEPGYCANASLILPMDPTHPQYNQTALFAPAINRHILALAASALAHGHDVIFFNDARHEGLALFKALTDWSLSNKIGTKLHTFHLGYMIFEPIFELLSDGVKQRIENAREMFKDFYLRQFDFLSDEAQMPDGVDFMIFKTLAQLMNKEESKSDNIKHDVLYQTGNPSAKLTLDMIPDRLRNRFDLNEMILIPEVGSSSNFLIKSVAITLGTSIYSESDELIRQAYRMALSEPEIVISLIGKDTDSENVSRIAGEIPPNLHCHGIVDKNKHDHMIRNSDVIVTRTNRYSRQVLEAAVHSEQGIIILPPDIPKSLGEDLSPFEISLLSETLLEHASDSTIAISSLERLGIDHPERLLWNPEEDLYVQCLDAKRMISGRQNKLMLTPSDLASLIMERDGLPSEQGYSVR</sequence>